<name>A0A7X2ILW4_9BURK</name>
<dbReference type="Proteomes" id="UP000446768">
    <property type="component" value="Unassembled WGS sequence"/>
</dbReference>
<protein>
    <submittedName>
        <fullName evidence="3">Uncharacterized protein</fullName>
    </submittedName>
</protein>
<comment type="function">
    <text evidence="1">Decomposes hydrogen peroxide into water and oxygen; serves to protect cells from the toxic effects of hydrogen peroxide.</text>
</comment>
<keyword evidence="4" id="KW-1185">Reference proteome</keyword>
<reference evidence="3 4" key="1">
    <citation type="submission" date="2019-11" db="EMBL/GenBank/DDBJ databases">
        <title>Novel species isolated from a subtropical stream in China.</title>
        <authorList>
            <person name="Lu H."/>
        </authorList>
    </citation>
    <scope>NUCLEOTIDE SEQUENCE [LARGE SCALE GENOMIC DNA]</scope>
    <source>
        <strain evidence="3 4">FT92W</strain>
    </source>
</reference>
<accession>A0A7X2ILW4</accession>
<gene>
    <name evidence="3" type="ORF">GJ700_11050</name>
</gene>
<dbReference type="InterPro" id="IPR020835">
    <property type="entry name" value="Catalase_sf"/>
</dbReference>
<comment type="caution">
    <text evidence="3">The sequence shown here is derived from an EMBL/GenBank/DDBJ whole genome shotgun (WGS) entry which is preliminary data.</text>
</comment>
<organism evidence="3 4">
    <name type="scientific">Pseudoduganella rivuli</name>
    <dbReference type="NCBI Taxonomy" id="2666085"/>
    <lineage>
        <taxon>Bacteria</taxon>
        <taxon>Pseudomonadati</taxon>
        <taxon>Pseudomonadota</taxon>
        <taxon>Betaproteobacteria</taxon>
        <taxon>Burkholderiales</taxon>
        <taxon>Oxalobacteraceae</taxon>
        <taxon>Telluria group</taxon>
        <taxon>Pseudoduganella</taxon>
    </lineage>
</organism>
<dbReference type="SUPFAM" id="SSF56634">
    <property type="entry name" value="Heme-dependent catalase-like"/>
    <property type="match status" value="1"/>
</dbReference>
<dbReference type="EMBL" id="WKJJ01000006">
    <property type="protein sequence ID" value="MRV72251.1"/>
    <property type="molecule type" value="Genomic_DNA"/>
</dbReference>
<dbReference type="Gene3D" id="2.40.180.10">
    <property type="entry name" value="Catalase core domain"/>
    <property type="match status" value="1"/>
</dbReference>
<feature type="compositionally biased region" description="Polar residues" evidence="2">
    <location>
        <begin position="1"/>
        <end position="19"/>
    </location>
</feature>
<evidence type="ECO:0000256" key="1">
    <source>
        <dbReference type="ARBA" id="ARBA00002974"/>
    </source>
</evidence>
<proteinExistence type="predicted"/>
<dbReference type="RefSeq" id="WP_154373627.1">
    <property type="nucleotide sequence ID" value="NZ_WKJJ01000006.1"/>
</dbReference>
<evidence type="ECO:0000256" key="2">
    <source>
        <dbReference type="SAM" id="MobiDB-lite"/>
    </source>
</evidence>
<dbReference type="GO" id="GO:0020037">
    <property type="term" value="F:heme binding"/>
    <property type="evidence" value="ECO:0007669"/>
    <property type="project" value="InterPro"/>
</dbReference>
<evidence type="ECO:0000313" key="4">
    <source>
        <dbReference type="Proteomes" id="UP000446768"/>
    </source>
</evidence>
<evidence type="ECO:0000313" key="3">
    <source>
        <dbReference type="EMBL" id="MRV72251.1"/>
    </source>
</evidence>
<sequence length="251" mass="27194">MSDITQLNAQLTPQLNPSEASEEFASHGLLHAEMRVLDSLPRALAQGIFSQPATFPALVRLSSAPLVRGMAVKVTVPDGGRTAQQDFVMGGAPDRRLLGETYFSQARIHYGDHVAQLCAVSVSRGQAPRRKEGPQGLRDAFVEHFARHGAEWELRVCLEEGAFGWLEDPGSYVTVARIVARPQPAWSTTLARAAAHAVTFSPWQCVEGHRPMGTIMRALRDGYGASARFRGAFGAGNMAEPYNALAYPAPN</sequence>
<feature type="region of interest" description="Disordered" evidence="2">
    <location>
        <begin position="1"/>
        <end position="23"/>
    </location>
</feature>
<dbReference type="AlphaFoldDB" id="A0A7X2ILW4"/>